<keyword evidence="4" id="KW-1185">Reference proteome</keyword>
<dbReference type="EMBL" id="BAABJQ010000002">
    <property type="protein sequence ID" value="GAA5178974.1"/>
    <property type="molecule type" value="Genomic_DNA"/>
</dbReference>
<feature type="transmembrane region" description="Helical" evidence="2">
    <location>
        <begin position="16"/>
        <end position="34"/>
    </location>
</feature>
<proteinExistence type="predicted"/>
<sequence length="112" mass="11796">MPFTIAFIGVVANHRYRGGVIWFGALWHVVGVLIDVGPSGLLVGTAAATGILLTAMLAASILLRRVVADSCPGVTRRVLRQHAQRTGIPRHRDPDAAGRSRPRAPTAVLAAA</sequence>
<dbReference type="Proteomes" id="UP001501570">
    <property type="component" value="Unassembled WGS sequence"/>
</dbReference>
<gene>
    <name evidence="3" type="ORF">GCM10023322_07490</name>
</gene>
<keyword evidence="2" id="KW-0812">Transmembrane</keyword>
<dbReference type="RefSeq" id="WP_345626094.1">
    <property type="nucleotide sequence ID" value="NZ_BAABJQ010000002.1"/>
</dbReference>
<evidence type="ECO:0000313" key="4">
    <source>
        <dbReference type="Proteomes" id="UP001501570"/>
    </source>
</evidence>
<accession>A0ABP9RJM2</accession>
<evidence type="ECO:0000313" key="3">
    <source>
        <dbReference type="EMBL" id="GAA5178974.1"/>
    </source>
</evidence>
<evidence type="ECO:0000256" key="1">
    <source>
        <dbReference type="SAM" id="MobiDB-lite"/>
    </source>
</evidence>
<evidence type="ECO:0000256" key="2">
    <source>
        <dbReference type="SAM" id="Phobius"/>
    </source>
</evidence>
<name>A0ABP9RJM2_9ACTN</name>
<feature type="transmembrane region" description="Helical" evidence="2">
    <location>
        <begin position="40"/>
        <end position="63"/>
    </location>
</feature>
<reference evidence="4" key="1">
    <citation type="journal article" date="2019" name="Int. J. Syst. Evol. Microbiol.">
        <title>The Global Catalogue of Microorganisms (GCM) 10K type strain sequencing project: providing services to taxonomists for standard genome sequencing and annotation.</title>
        <authorList>
            <consortium name="The Broad Institute Genomics Platform"/>
            <consortium name="The Broad Institute Genome Sequencing Center for Infectious Disease"/>
            <person name="Wu L."/>
            <person name="Ma J."/>
        </authorList>
    </citation>
    <scope>NUCLEOTIDE SEQUENCE [LARGE SCALE GENOMIC DNA]</scope>
    <source>
        <strain evidence="4">JCM 18304</strain>
    </source>
</reference>
<dbReference type="InterPro" id="IPR045635">
    <property type="entry name" value="DUF6412"/>
</dbReference>
<comment type="caution">
    <text evidence="3">The sequence shown here is derived from an EMBL/GenBank/DDBJ whole genome shotgun (WGS) entry which is preliminary data.</text>
</comment>
<dbReference type="Pfam" id="PF19950">
    <property type="entry name" value="DUF6412"/>
    <property type="match status" value="1"/>
</dbReference>
<organism evidence="3 4">
    <name type="scientific">Rugosimonospora acidiphila</name>
    <dbReference type="NCBI Taxonomy" id="556531"/>
    <lineage>
        <taxon>Bacteria</taxon>
        <taxon>Bacillati</taxon>
        <taxon>Actinomycetota</taxon>
        <taxon>Actinomycetes</taxon>
        <taxon>Micromonosporales</taxon>
        <taxon>Micromonosporaceae</taxon>
        <taxon>Rugosimonospora</taxon>
    </lineage>
</organism>
<keyword evidence="2" id="KW-0472">Membrane</keyword>
<keyword evidence="2" id="KW-1133">Transmembrane helix</keyword>
<protein>
    <submittedName>
        <fullName evidence="3">Uncharacterized protein</fullName>
    </submittedName>
</protein>
<feature type="region of interest" description="Disordered" evidence="1">
    <location>
        <begin position="82"/>
        <end position="112"/>
    </location>
</feature>